<dbReference type="HOGENOM" id="CLU_2279149_0_0_1"/>
<proteinExistence type="predicted"/>
<evidence type="ECO:0000313" key="2">
    <source>
        <dbReference type="Proteomes" id="UP000053989"/>
    </source>
</evidence>
<accession>A0A0C3E3C5</accession>
<sequence length="102" mass="11245">MLNVGVVPTCGERARDGGVIRIMRCQHVHTQQVPYDEHPPCLQYASGMGRQRTAEAFFFFAVELKFQSCGGRRNVCVTRIGFANEKFIGVVFASGAPAQPAR</sequence>
<dbReference type="InParanoid" id="A0A0C3E3C5"/>
<gene>
    <name evidence="1" type="ORF">SCLCIDRAFT_806224</name>
</gene>
<protein>
    <submittedName>
        <fullName evidence="1">Uncharacterized protein</fullName>
    </submittedName>
</protein>
<reference evidence="2" key="2">
    <citation type="submission" date="2015-01" db="EMBL/GenBank/DDBJ databases">
        <title>Evolutionary Origins and Diversification of the Mycorrhizal Mutualists.</title>
        <authorList>
            <consortium name="DOE Joint Genome Institute"/>
            <consortium name="Mycorrhizal Genomics Consortium"/>
            <person name="Kohler A."/>
            <person name="Kuo A."/>
            <person name="Nagy L.G."/>
            <person name="Floudas D."/>
            <person name="Copeland A."/>
            <person name="Barry K.W."/>
            <person name="Cichocki N."/>
            <person name="Veneault-Fourrey C."/>
            <person name="LaButti K."/>
            <person name="Lindquist E.A."/>
            <person name="Lipzen A."/>
            <person name="Lundell T."/>
            <person name="Morin E."/>
            <person name="Murat C."/>
            <person name="Riley R."/>
            <person name="Ohm R."/>
            <person name="Sun H."/>
            <person name="Tunlid A."/>
            <person name="Henrissat B."/>
            <person name="Grigoriev I.V."/>
            <person name="Hibbett D.S."/>
            <person name="Martin F."/>
        </authorList>
    </citation>
    <scope>NUCLEOTIDE SEQUENCE [LARGE SCALE GENOMIC DNA]</scope>
    <source>
        <strain evidence="2">Foug A</strain>
    </source>
</reference>
<keyword evidence="2" id="KW-1185">Reference proteome</keyword>
<dbReference type="EMBL" id="KN822042">
    <property type="protein sequence ID" value="KIM62536.1"/>
    <property type="molecule type" value="Genomic_DNA"/>
</dbReference>
<name>A0A0C3E3C5_9AGAM</name>
<dbReference type="AlphaFoldDB" id="A0A0C3E3C5"/>
<organism evidence="1 2">
    <name type="scientific">Scleroderma citrinum Foug A</name>
    <dbReference type="NCBI Taxonomy" id="1036808"/>
    <lineage>
        <taxon>Eukaryota</taxon>
        <taxon>Fungi</taxon>
        <taxon>Dikarya</taxon>
        <taxon>Basidiomycota</taxon>
        <taxon>Agaricomycotina</taxon>
        <taxon>Agaricomycetes</taxon>
        <taxon>Agaricomycetidae</taxon>
        <taxon>Boletales</taxon>
        <taxon>Sclerodermatineae</taxon>
        <taxon>Sclerodermataceae</taxon>
        <taxon>Scleroderma</taxon>
    </lineage>
</organism>
<dbReference type="Proteomes" id="UP000053989">
    <property type="component" value="Unassembled WGS sequence"/>
</dbReference>
<reference evidence="1 2" key="1">
    <citation type="submission" date="2014-04" db="EMBL/GenBank/DDBJ databases">
        <authorList>
            <consortium name="DOE Joint Genome Institute"/>
            <person name="Kuo A."/>
            <person name="Kohler A."/>
            <person name="Nagy L.G."/>
            <person name="Floudas D."/>
            <person name="Copeland A."/>
            <person name="Barry K.W."/>
            <person name="Cichocki N."/>
            <person name="Veneault-Fourrey C."/>
            <person name="LaButti K."/>
            <person name="Lindquist E.A."/>
            <person name="Lipzen A."/>
            <person name="Lundell T."/>
            <person name="Morin E."/>
            <person name="Murat C."/>
            <person name="Sun H."/>
            <person name="Tunlid A."/>
            <person name="Henrissat B."/>
            <person name="Grigoriev I.V."/>
            <person name="Hibbett D.S."/>
            <person name="Martin F."/>
            <person name="Nordberg H.P."/>
            <person name="Cantor M.N."/>
            <person name="Hua S.X."/>
        </authorList>
    </citation>
    <scope>NUCLEOTIDE SEQUENCE [LARGE SCALE GENOMIC DNA]</scope>
    <source>
        <strain evidence="1 2">Foug A</strain>
    </source>
</reference>
<evidence type="ECO:0000313" key="1">
    <source>
        <dbReference type="EMBL" id="KIM62536.1"/>
    </source>
</evidence>